<name>A0A2R8FC50_9CHLA</name>
<proteinExistence type="inferred from homology"/>
<dbReference type="NCBIfam" id="TIGR00326">
    <property type="entry name" value="eubact_ribD"/>
    <property type="match status" value="1"/>
</dbReference>
<evidence type="ECO:0000256" key="1">
    <source>
        <dbReference type="ARBA" id="ARBA00002151"/>
    </source>
</evidence>
<dbReference type="GO" id="GO:0009231">
    <property type="term" value="P:riboflavin biosynthetic process"/>
    <property type="evidence" value="ECO:0007669"/>
    <property type="project" value="UniProtKB-UniPathway"/>
</dbReference>
<keyword evidence="12" id="KW-0378">Hydrolase</keyword>
<dbReference type="InterPro" id="IPR004794">
    <property type="entry name" value="Eubact_RibD"/>
</dbReference>
<feature type="active site" description="Proton donor" evidence="13">
    <location>
        <position position="57"/>
    </location>
</feature>
<dbReference type="EC" id="3.5.4.26" evidence="12"/>
<evidence type="ECO:0000256" key="4">
    <source>
        <dbReference type="ARBA" id="ARBA00005259"/>
    </source>
</evidence>
<dbReference type="PROSITE" id="PS00903">
    <property type="entry name" value="CYT_DCMP_DEAMINASES_1"/>
    <property type="match status" value="1"/>
</dbReference>
<evidence type="ECO:0000259" key="16">
    <source>
        <dbReference type="PROSITE" id="PS51747"/>
    </source>
</evidence>
<feature type="binding site" evidence="14">
    <location>
        <begin position="302"/>
        <end position="308"/>
    </location>
    <ligand>
        <name>NADP(+)</name>
        <dbReference type="ChEBI" id="CHEBI:58349"/>
    </ligand>
</feature>
<comment type="pathway">
    <text evidence="2 12">Cofactor biosynthesis; riboflavin biosynthesis; 5-amino-6-(D-ribitylamino)uracil from GTP: step 2/4.</text>
</comment>
<feature type="binding site" evidence="14">
    <location>
        <position position="159"/>
    </location>
    <ligand>
        <name>NADP(+)</name>
        <dbReference type="ChEBI" id="CHEBI:58349"/>
    </ligand>
</feature>
<dbReference type="EC" id="1.1.1.193" evidence="12"/>
<dbReference type="PROSITE" id="PS51747">
    <property type="entry name" value="CYT_DCMP_DEAMINASES_2"/>
    <property type="match status" value="1"/>
</dbReference>
<dbReference type="InterPro" id="IPR050765">
    <property type="entry name" value="Riboflavin_Biosynth_HTPR"/>
</dbReference>
<evidence type="ECO:0000256" key="12">
    <source>
        <dbReference type="PIRNR" id="PIRNR006769"/>
    </source>
</evidence>
<feature type="binding site" evidence="15">
    <location>
        <position position="89"/>
    </location>
    <ligand>
        <name>Zn(2+)</name>
        <dbReference type="ChEBI" id="CHEBI:29105"/>
        <note>catalytic</note>
    </ligand>
</feature>
<dbReference type="GO" id="GO:0050661">
    <property type="term" value="F:NADP binding"/>
    <property type="evidence" value="ECO:0007669"/>
    <property type="project" value="InterPro"/>
</dbReference>
<feature type="binding site" evidence="14">
    <location>
        <position position="175"/>
    </location>
    <ligand>
        <name>NADP(+)</name>
        <dbReference type="ChEBI" id="CHEBI:58349"/>
    </ligand>
</feature>
<keyword evidence="18" id="KW-1185">Reference proteome</keyword>
<dbReference type="InterPro" id="IPR016193">
    <property type="entry name" value="Cytidine_deaminase-like"/>
</dbReference>
<evidence type="ECO:0000256" key="6">
    <source>
        <dbReference type="ARBA" id="ARBA00022619"/>
    </source>
</evidence>
<dbReference type="Proteomes" id="UP000244926">
    <property type="component" value="Chromosome I"/>
</dbReference>
<dbReference type="PANTHER" id="PTHR38011:SF7">
    <property type="entry name" value="2,5-DIAMINO-6-RIBOSYLAMINO-4(3H)-PYRIMIDINONE 5'-PHOSPHATE REDUCTASE"/>
    <property type="match status" value="1"/>
</dbReference>
<comment type="pathway">
    <text evidence="3 12">Cofactor biosynthesis; riboflavin biosynthesis; 5-amino-6-(D-ribitylamino)uracil from GTP: step 3/4.</text>
</comment>
<reference evidence="18" key="1">
    <citation type="submission" date="2017-11" db="EMBL/GenBank/DDBJ databases">
        <authorList>
            <person name="Seth-Smith MB H."/>
        </authorList>
    </citation>
    <scope>NUCLEOTIDE SEQUENCE [LARGE SCALE GENOMIC DNA]</scope>
</reference>
<dbReference type="AlphaFoldDB" id="A0A2R8FC50"/>
<evidence type="ECO:0000256" key="11">
    <source>
        <dbReference type="ARBA" id="ARBA00023268"/>
    </source>
</evidence>
<keyword evidence="9 12" id="KW-0521">NADP</keyword>
<dbReference type="GO" id="GO:0008270">
    <property type="term" value="F:zinc ion binding"/>
    <property type="evidence" value="ECO:0007669"/>
    <property type="project" value="InterPro"/>
</dbReference>
<feature type="binding site" evidence="15">
    <location>
        <position position="55"/>
    </location>
    <ligand>
        <name>Zn(2+)</name>
        <dbReference type="ChEBI" id="CHEBI:29105"/>
        <note>catalytic</note>
    </ligand>
</feature>
<comment type="similarity">
    <text evidence="5 12">In the C-terminal section; belongs to the HTP reductase family.</text>
</comment>
<comment type="function">
    <text evidence="1 12">Converts 2,5-diamino-6-(ribosylamino)-4(3h)-pyrimidinone 5'-phosphate into 5-amino-6-(ribosylamino)-2,4(1h,3h)-pyrimidinedione 5'-phosphate.</text>
</comment>
<gene>
    <name evidence="17" type="primary">ribD</name>
    <name evidence="17" type="ORF">C10C_0841</name>
</gene>
<evidence type="ECO:0000256" key="8">
    <source>
        <dbReference type="ARBA" id="ARBA00022833"/>
    </source>
</evidence>
<evidence type="ECO:0000256" key="7">
    <source>
        <dbReference type="ARBA" id="ARBA00022723"/>
    </source>
</evidence>
<accession>A0A2R8FC50</accession>
<comment type="catalytic activity">
    <reaction evidence="12">
        <text>2,5-diamino-6-hydroxy-4-(5-phosphoribosylamino)-pyrimidine + H2O + H(+) = 5-amino-6-(5-phospho-D-ribosylamino)uracil + NH4(+)</text>
        <dbReference type="Rhea" id="RHEA:21868"/>
        <dbReference type="ChEBI" id="CHEBI:15377"/>
        <dbReference type="ChEBI" id="CHEBI:15378"/>
        <dbReference type="ChEBI" id="CHEBI:28938"/>
        <dbReference type="ChEBI" id="CHEBI:58453"/>
        <dbReference type="ChEBI" id="CHEBI:58614"/>
        <dbReference type="EC" id="3.5.4.26"/>
    </reaction>
</comment>
<evidence type="ECO:0000256" key="13">
    <source>
        <dbReference type="PIRSR" id="PIRSR006769-1"/>
    </source>
</evidence>
<feature type="binding site" evidence="14">
    <location>
        <position position="189"/>
    </location>
    <ligand>
        <name>substrate</name>
    </ligand>
</feature>
<dbReference type="PIRSF" id="PIRSF006769">
    <property type="entry name" value="RibD"/>
    <property type="match status" value="1"/>
</dbReference>
<dbReference type="Pfam" id="PF00383">
    <property type="entry name" value="dCMP_cyt_deam_1"/>
    <property type="match status" value="1"/>
</dbReference>
<dbReference type="CDD" id="cd01284">
    <property type="entry name" value="Riboflavin_deaminase-reductase"/>
    <property type="match status" value="1"/>
</dbReference>
<comment type="catalytic activity">
    <reaction evidence="12">
        <text>5-amino-6-(5-phospho-D-ribitylamino)uracil + NADP(+) = 5-amino-6-(5-phospho-D-ribosylamino)uracil + NADPH + H(+)</text>
        <dbReference type="Rhea" id="RHEA:17845"/>
        <dbReference type="ChEBI" id="CHEBI:15378"/>
        <dbReference type="ChEBI" id="CHEBI:57783"/>
        <dbReference type="ChEBI" id="CHEBI:58349"/>
        <dbReference type="ChEBI" id="CHEBI:58421"/>
        <dbReference type="ChEBI" id="CHEBI:58453"/>
        <dbReference type="EC" id="1.1.1.193"/>
    </reaction>
</comment>
<feature type="binding site" evidence="15">
    <location>
        <position position="80"/>
    </location>
    <ligand>
        <name>Zn(2+)</name>
        <dbReference type="ChEBI" id="CHEBI:29105"/>
        <note>catalytic</note>
    </ligand>
</feature>
<dbReference type="SUPFAM" id="SSF53927">
    <property type="entry name" value="Cytidine deaminase-like"/>
    <property type="match status" value="1"/>
</dbReference>
<keyword evidence="11" id="KW-0511">Multifunctional enzyme</keyword>
<dbReference type="NCBIfam" id="TIGR00227">
    <property type="entry name" value="ribD_Cterm"/>
    <property type="match status" value="1"/>
</dbReference>
<feature type="binding site" evidence="14">
    <location>
        <position position="173"/>
    </location>
    <ligand>
        <name>substrate</name>
    </ligand>
</feature>
<sequence>MEDFSEQQLFFMRRAIEIGERGRITAPPNPWIGCVIVKENRILGEGFHAYPGGPHAEEVAINNASESVFGSDVYVSLEPCSHYGLRPPCANLLIKHKIKRVFVSLVDPDPKVAGHGIKILRQAGIQVYVGIGETEAYTSLQPYLYQRTYNRPWIILKSAASIDGQIADSQGKSQWITCPEARNDVGKLRAESQAILAGSRTVRFDNPWLTARQPSGSLYSRQPLRVVLDSYGNIPYEFKVFDKASPTLYVTTTRCPKNYIKILEGLGIEVLITELTSSGVDLHHLYDYLANKKILQILVEGGANLHTSLLKEKLVNSVILYSGPMILGDQKKPLIGSLGALLDSAYLLKPRRSQILGNSLKVIWETLPNFRDAIRN</sequence>
<evidence type="ECO:0000256" key="14">
    <source>
        <dbReference type="PIRSR" id="PIRSR006769-2"/>
    </source>
</evidence>
<keyword evidence="8 12" id="KW-0862">Zinc</keyword>
<dbReference type="GO" id="GO:0008835">
    <property type="term" value="F:diaminohydroxyphosphoribosylaminopyrimidine deaminase activity"/>
    <property type="evidence" value="ECO:0007669"/>
    <property type="project" value="UniProtKB-EC"/>
</dbReference>
<evidence type="ECO:0000313" key="17">
    <source>
        <dbReference type="EMBL" id="SPN73983.1"/>
    </source>
</evidence>
<dbReference type="Pfam" id="PF01872">
    <property type="entry name" value="RibD_C"/>
    <property type="match status" value="1"/>
</dbReference>
<feature type="binding site" evidence="14">
    <location>
        <position position="230"/>
    </location>
    <ligand>
        <name>NADP(+)</name>
        <dbReference type="ChEBI" id="CHEBI:58349"/>
    </ligand>
</feature>
<comment type="similarity">
    <text evidence="4 12">In the N-terminal section; belongs to the cytidine and deoxycytidylate deaminase family.</text>
</comment>
<dbReference type="GO" id="GO:0008703">
    <property type="term" value="F:5-amino-6-(5-phosphoribosylamino)uracil reductase activity"/>
    <property type="evidence" value="ECO:0007669"/>
    <property type="project" value="UniProtKB-EC"/>
</dbReference>
<feature type="domain" description="CMP/dCMP-type deaminase" evidence="16">
    <location>
        <begin position="6"/>
        <end position="128"/>
    </location>
</feature>
<dbReference type="SUPFAM" id="SSF53597">
    <property type="entry name" value="Dihydrofolate reductase-like"/>
    <property type="match status" value="1"/>
</dbReference>
<dbReference type="InterPro" id="IPR002125">
    <property type="entry name" value="CMP_dCMP_dom"/>
</dbReference>
<evidence type="ECO:0000313" key="18">
    <source>
        <dbReference type="Proteomes" id="UP000244926"/>
    </source>
</evidence>
<feature type="binding site" evidence="14">
    <location>
        <position position="209"/>
    </location>
    <ligand>
        <name>substrate</name>
    </ligand>
</feature>
<dbReference type="PANTHER" id="PTHR38011">
    <property type="entry name" value="DIHYDROFOLATE REDUCTASE FAMILY PROTEIN (AFU_ORTHOLOGUE AFUA_8G06820)"/>
    <property type="match status" value="1"/>
</dbReference>
<dbReference type="InterPro" id="IPR024072">
    <property type="entry name" value="DHFR-like_dom_sf"/>
</dbReference>
<evidence type="ECO:0000256" key="9">
    <source>
        <dbReference type="ARBA" id="ARBA00022857"/>
    </source>
</evidence>
<dbReference type="Gene3D" id="3.40.140.10">
    <property type="entry name" value="Cytidine Deaminase, domain 2"/>
    <property type="match status" value="1"/>
</dbReference>
<keyword evidence="10 12" id="KW-0560">Oxidoreductase</keyword>
<keyword evidence="6 12" id="KW-0686">Riboflavin biosynthesis</keyword>
<evidence type="ECO:0000256" key="5">
    <source>
        <dbReference type="ARBA" id="ARBA00007417"/>
    </source>
</evidence>
<comment type="cofactor">
    <cofactor evidence="12 15">
        <name>Zn(2+)</name>
        <dbReference type="ChEBI" id="CHEBI:29105"/>
    </cofactor>
    <text evidence="12 15">Binds 1 zinc ion.</text>
</comment>
<dbReference type="EMBL" id="LT993738">
    <property type="protein sequence ID" value="SPN73983.1"/>
    <property type="molecule type" value="Genomic_DNA"/>
</dbReference>
<feature type="binding site" evidence="14">
    <location>
        <position position="300"/>
    </location>
    <ligand>
        <name>substrate</name>
    </ligand>
</feature>
<dbReference type="OrthoDB" id="9800865at2"/>
<dbReference type="InterPro" id="IPR016192">
    <property type="entry name" value="APOBEC/CMP_deaminase_Zn-bd"/>
</dbReference>
<evidence type="ECO:0000256" key="10">
    <source>
        <dbReference type="ARBA" id="ARBA00023002"/>
    </source>
</evidence>
<keyword evidence="7 12" id="KW-0479">Metal-binding</keyword>
<dbReference type="InterPro" id="IPR002734">
    <property type="entry name" value="RibDG_C"/>
</dbReference>
<dbReference type="InterPro" id="IPR011549">
    <property type="entry name" value="RibD_C"/>
</dbReference>
<evidence type="ECO:0000256" key="15">
    <source>
        <dbReference type="PIRSR" id="PIRSR006769-3"/>
    </source>
</evidence>
<organism evidence="17 18">
    <name type="scientific">Chlamydia serpentis</name>
    <dbReference type="NCBI Taxonomy" id="1967782"/>
    <lineage>
        <taxon>Bacteria</taxon>
        <taxon>Pseudomonadati</taxon>
        <taxon>Chlamydiota</taxon>
        <taxon>Chlamydiia</taxon>
        <taxon>Chlamydiales</taxon>
        <taxon>Chlamydiaceae</taxon>
        <taxon>Chlamydia/Chlamydophila group</taxon>
        <taxon>Chlamydia</taxon>
    </lineage>
</organism>
<feature type="binding site" evidence="14">
    <location>
        <position position="212"/>
    </location>
    <ligand>
        <name>substrate</name>
    </ligand>
</feature>
<evidence type="ECO:0000256" key="3">
    <source>
        <dbReference type="ARBA" id="ARBA00004910"/>
    </source>
</evidence>
<protein>
    <recommendedName>
        <fullName evidence="12">Riboflavin biosynthesis protein RibD</fullName>
    </recommendedName>
    <domain>
        <recommendedName>
            <fullName evidence="12">Diaminohydroxyphosphoribosylaminopyrimidine deaminase</fullName>
            <shortName evidence="12">DRAP deaminase</shortName>
            <ecNumber evidence="12">3.5.4.26</ecNumber>
        </recommendedName>
        <alternativeName>
            <fullName evidence="12">Riboflavin-specific deaminase</fullName>
        </alternativeName>
    </domain>
    <domain>
        <recommendedName>
            <fullName evidence="12">5-amino-6-(5-phosphoribosylamino)uracil reductase</fullName>
            <ecNumber evidence="12">1.1.1.193</ecNumber>
        </recommendedName>
        <alternativeName>
            <fullName evidence="12">HTP reductase</fullName>
        </alternativeName>
    </domain>
</protein>
<feature type="binding site" evidence="14">
    <location>
        <position position="201"/>
    </location>
    <ligand>
        <name>NADP(+)</name>
        <dbReference type="ChEBI" id="CHEBI:58349"/>
    </ligand>
</feature>
<dbReference type="UniPathway" id="UPA00275">
    <property type="reaction ID" value="UER00401"/>
</dbReference>
<dbReference type="Gene3D" id="3.40.430.10">
    <property type="entry name" value="Dihydrofolate Reductase, subunit A"/>
    <property type="match status" value="1"/>
</dbReference>
<dbReference type="KEGG" id="csee:C10C_0841"/>
<feature type="binding site" evidence="14">
    <location>
        <position position="205"/>
    </location>
    <ligand>
        <name>NADP(+)</name>
        <dbReference type="ChEBI" id="CHEBI:58349"/>
    </ligand>
</feature>
<dbReference type="RefSeq" id="WP_108896919.1">
    <property type="nucleotide sequence ID" value="NZ_LT993738.1"/>
</dbReference>
<evidence type="ECO:0000256" key="2">
    <source>
        <dbReference type="ARBA" id="ARBA00004882"/>
    </source>
</evidence>